<evidence type="ECO:0000313" key="2">
    <source>
        <dbReference type="Proteomes" id="UP000013270"/>
    </source>
</evidence>
<organism evidence="1 2">
    <name type="scientific">Acinetobacter bereziniae NIPH 3</name>
    <dbReference type="NCBI Taxonomy" id="1217651"/>
    <lineage>
        <taxon>Bacteria</taxon>
        <taxon>Pseudomonadati</taxon>
        <taxon>Pseudomonadota</taxon>
        <taxon>Gammaproteobacteria</taxon>
        <taxon>Moraxellales</taxon>
        <taxon>Moraxellaceae</taxon>
        <taxon>Acinetobacter</taxon>
    </lineage>
</organism>
<protein>
    <submittedName>
        <fullName evidence="1">Uncharacterized protein</fullName>
    </submittedName>
</protein>
<gene>
    <name evidence="1" type="ORF">F963_01898</name>
</gene>
<sequence>MSKIKKFYSLVVLILGVLLLPACLPNYKDGDTEGKSHIVKSSLDANISKETNNDQNKEFNEMFVFKDPKGNPVAGFAYKIVTSDGKVFRGISNEKGETILVSTGNESKLIELYADDD</sequence>
<dbReference type="EMBL" id="APPK01000033">
    <property type="protein sequence ID" value="ENV22071.1"/>
    <property type="molecule type" value="Genomic_DNA"/>
</dbReference>
<dbReference type="Proteomes" id="UP000013270">
    <property type="component" value="Unassembled WGS sequence"/>
</dbReference>
<dbReference type="PATRIC" id="fig|1217651.3.peg.1864"/>
<proteinExistence type="predicted"/>
<name>N8XCP6_ACIBZ</name>
<accession>N8XCP6</accession>
<comment type="caution">
    <text evidence="1">The sequence shown here is derived from an EMBL/GenBank/DDBJ whole genome shotgun (WGS) entry which is preliminary data.</text>
</comment>
<evidence type="ECO:0000313" key="1">
    <source>
        <dbReference type="EMBL" id="ENV22071.1"/>
    </source>
</evidence>
<dbReference type="HOGENOM" id="CLU_2079598_0_0_6"/>
<dbReference type="AlphaFoldDB" id="N8XCP6"/>
<reference evidence="1 2" key="1">
    <citation type="submission" date="2013-02" db="EMBL/GenBank/DDBJ databases">
        <title>The Genome Sequence of Acinetobacter bereziniae NIPH 3.</title>
        <authorList>
            <consortium name="The Broad Institute Genome Sequencing Platform"/>
            <consortium name="The Broad Institute Genome Sequencing Center for Infectious Disease"/>
            <person name="Cerqueira G."/>
            <person name="Feldgarden M."/>
            <person name="Courvalin P."/>
            <person name="Perichon B."/>
            <person name="Grillot-Courvalin C."/>
            <person name="Clermont D."/>
            <person name="Rocha E."/>
            <person name="Yoon E.-J."/>
            <person name="Nemec A."/>
            <person name="Walker B."/>
            <person name="Young S.K."/>
            <person name="Zeng Q."/>
            <person name="Gargeya S."/>
            <person name="Fitzgerald M."/>
            <person name="Haas B."/>
            <person name="Abouelleil A."/>
            <person name="Alvarado L."/>
            <person name="Arachchi H.M."/>
            <person name="Berlin A.M."/>
            <person name="Chapman S.B."/>
            <person name="Dewar J."/>
            <person name="Goldberg J."/>
            <person name="Griggs A."/>
            <person name="Gujja S."/>
            <person name="Hansen M."/>
            <person name="Howarth C."/>
            <person name="Imamovic A."/>
            <person name="Larimer J."/>
            <person name="McCowan C."/>
            <person name="Murphy C."/>
            <person name="Neiman D."/>
            <person name="Pearson M."/>
            <person name="Priest M."/>
            <person name="Roberts A."/>
            <person name="Saif S."/>
            <person name="Shea T."/>
            <person name="Sisk P."/>
            <person name="Sykes S."/>
            <person name="Wortman J."/>
            <person name="Nusbaum C."/>
            <person name="Birren B."/>
        </authorList>
    </citation>
    <scope>NUCLEOTIDE SEQUENCE [LARGE SCALE GENOMIC DNA]</scope>
    <source>
        <strain evidence="1 2">NIPH 3</strain>
    </source>
</reference>